<accession>A0ABV3WY87</accession>
<evidence type="ECO:0000259" key="1">
    <source>
        <dbReference type="Pfam" id="PF13577"/>
    </source>
</evidence>
<comment type="caution">
    <text evidence="2">The sequence shown here is derived from an EMBL/GenBank/DDBJ whole genome shotgun (WGS) entry which is preliminary data.</text>
</comment>
<evidence type="ECO:0000313" key="2">
    <source>
        <dbReference type="EMBL" id="MEX4009653.1"/>
    </source>
</evidence>
<feature type="domain" description="SnoaL-like" evidence="1">
    <location>
        <begin position="3"/>
        <end position="125"/>
    </location>
</feature>
<dbReference type="InterPro" id="IPR032710">
    <property type="entry name" value="NTF2-like_dom_sf"/>
</dbReference>
<dbReference type="Pfam" id="PF13577">
    <property type="entry name" value="SnoaL_4"/>
    <property type="match status" value="1"/>
</dbReference>
<proteinExistence type="predicted"/>
<gene>
    <name evidence="2" type="ORF">V1479_20250</name>
</gene>
<sequence>MTRAEDTLLIIQLIQAWGLWRDQGHWDRLAETFARDGIISVSWFAGLHDDFVARCRATHKKTSPRSKHLIGTPFVQVGEGRALAETSVQILGRATLSGVTVDNTSYARFLDRLIRQDGIWRIAERIAIYEKDRLDPVVPSPAFDRFMNETDFSSIPEAYRYLGYRLVEGGRTLRPDIVVDGSPEADRILGEAKAWLVDG</sequence>
<keyword evidence="3" id="KW-1185">Reference proteome</keyword>
<reference evidence="2 3" key="1">
    <citation type="submission" date="2024-01" db="EMBL/GenBank/DDBJ databases">
        <title>New evidence supports the origin of RcGTA from prophage.</title>
        <authorList>
            <person name="Xu Y."/>
            <person name="Liu B."/>
            <person name="Chen F."/>
        </authorList>
    </citation>
    <scope>NUCLEOTIDE SEQUENCE [LARGE SCALE GENOMIC DNA]</scope>
    <source>
        <strain evidence="2 3">CBW1107-2</strain>
    </source>
</reference>
<dbReference type="InterPro" id="IPR037401">
    <property type="entry name" value="SnoaL-like"/>
</dbReference>
<dbReference type="EMBL" id="JAZHFV010000006">
    <property type="protein sequence ID" value="MEX4009653.1"/>
    <property type="molecule type" value="Genomic_DNA"/>
</dbReference>
<dbReference type="Proteomes" id="UP001559025">
    <property type="component" value="Unassembled WGS sequence"/>
</dbReference>
<dbReference type="Gene3D" id="3.10.450.50">
    <property type="match status" value="1"/>
</dbReference>
<evidence type="ECO:0000313" key="3">
    <source>
        <dbReference type="Proteomes" id="UP001559025"/>
    </source>
</evidence>
<dbReference type="SUPFAM" id="SSF54427">
    <property type="entry name" value="NTF2-like"/>
    <property type="match status" value="1"/>
</dbReference>
<name>A0ABV3WY87_9HYPH</name>
<dbReference type="RefSeq" id="WP_368804531.1">
    <property type="nucleotide sequence ID" value="NZ_JAZHFV010000006.1"/>
</dbReference>
<protein>
    <submittedName>
        <fullName evidence="2">Nuclear transport factor 2 family protein</fullName>
    </submittedName>
</protein>
<dbReference type="CDD" id="cd00531">
    <property type="entry name" value="NTF2_like"/>
    <property type="match status" value="1"/>
</dbReference>
<organism evidence="2 3">
    <name type="scientific">Neoaquamicrobium sediminum</name>
    <dbReference type="NCBI Taxonomy" id="1849104"/>
    <lineage>
        <taxon>Bacteria</taxon>
        <taxon>Pseudomonadati</taxon>
        <taxon>Pseudomonadota</taxon>
        <taxon>Alphaproteobacteria</taxon>
        <taxon>Hyphomicrobiales</taxon>
        <taxon>Phyllobacteriaceae</taxon>
        <taxon>Neoaquamicrobium</taxon>
    </lineage>
</organism>